<feature type="signal peptide" evidence="9">
    <location>
        <begin position="1"/>
        <end position="17"/>
    </location>
</feature>
<comment type="similarity">
    <text evidence="2">Belongs to the OS-9 family.</text>
</comment>
<evidence type="ECO:0000313" key="12">
    <source>
        <dbReference type="Proteomes" id="UP000541558"/>
    </source>
</evidence>
<comment type="subcellular location">
    <subcellularLocation>
        <location evidence="1">Endoplasmic reticulum membrane</location>
        <topology evidence="1">Peripheral membrane protein</topology>
        <orientation evidence="1">Lumenal side</orientation>
    </subcellularLocation>
</comment>
<dbReference type="InterPro" id="IPR012913">
    <property type="entry name" value="OS9-like_dom"/>
</dbReference>
<evidence type="ECO:0000256" key="2">
    <source>
        <dbReference type="ARBA" id="ARBA00009918"/>
    </source>
</evidence>
<evidence type="ECO:0000256" key="1">
    <source>
        <dbReference type="ARBA" id="ARBA00004367"/>
    </source>
</evidence>
<dbReference type="GO" id="GO:0005788">
    <property type="term" value="C:endoplasmic reticulum lumen"/>
    <property type="evidence" value="ECO:0007669"/>
    <property type="project" value="TreeGrafter"/>
</dbReference>
<dbReference type="InterPro" id="IPR045149">
    <property type="entry name" value="OS-9-like"/>
</dbReference>
<name>A0A8H5B502_9AGAR</name>
<dbReference type="Pfam" id="PF07915">
    <property type="entry name" value="PRKCSH"/>
    <property type="match status" value="1"/>
</dbReference>
<dbReference type="Gene3D" id="2.70.130.10">
    <property type="entry name" value="Mannose-6-phosphate receptor binding domain"/>
    <property type="match status" value="1"/>
</dbReference>
<accession>A0A8H5B502</accession>
<proteinExistence type="inferred from homology"/>
<evidence type="ECO:0000256" key="7">
    <source>
        <dbReference type="ARBA" id="ARBA00023157"/>
    </source>
</evidence>
<dbReference type="InterPro" id="IPR044865">
    <property type="entry name" value="MRH_dom"/>
</dbReference>
<dbReference type="GO" id="GO:0030970">
    <property type="term" value="P:retrograde protein transport, ER to cytosol"/>
    <property type="evidence" value="ECO:0007669"/>
    <property type="project" value="TreeGrafter"/>
</dbReference>
<sequence length="490" mass="54285">MSSSSLLLLVLAAAVSARIHSLPEDTHAFPKYSVSFLNDLPILNGTAERWLAQGLRGGEPEFLDQPWKEDESQTPLQRKGIGAGGDTLADTHGTDPRSFAGTNYTIEHMKMGSKDSYVCYIPKPAESASTRQQEETETDATPARSWSLLQPLSGTCLYHRQGWFTYSYCHNQAIRQFKELAQPQARLLAGTYKPEEDQDWESYTLGRAPRSAEDAGADLTVAERNAQAANLELARNAGSRYLVQRWGDGTICDKTGKPREVEVQFHCSMVMTDHILFVKEAKTCSYVVVIHTPRLCGEPGFKSRRDLGEETLIRCREVVEVLPDKPPVRRNFISDQPFKTTRRNTVLPPPQPKEKAASASSSDDPKAKEELYNELLKNALEAFLLGNTREAGGEDSTSKTLKEAIEDGEVIVEFVDDIGGQPPEQSRKIVEALRAAGYDVRSESVKARKSGKKSDDKDAAALKEKEGKSDGPPPKAKGRLQKILQEHLEL</sequence>
<dbReference type="Proteomes" id="UP000541558">
    <property type="component" value="Unassembled WGS sequence"/>
</dbReference>
<feature type="compositionally biased region" description="Basic and acidic residues" evidence="8">
    <location>
        <begin position="440"/>
        <end position="469"/>
    </location>
</feature>
<evidence type="ECO:0000256" key="9">
    <source>
        <dbReference type="SAM" id="SignalP"/>
    </source>
</evidence>
<dbReference type="OrthoDB" id="448954at2759"/>
<evidence type="ECO:0000256" key="5">
    <source>
        <dbReference type="ARBA" id="ARBA00022734"/>
    </source>
</evidence>
<gene>
    <name evidence="11" type="ORF">D9611_004616</name>
</gene>
<comment type="caution">
    <text evidence="11">The sequence shown here is derived from an EMBL/GenBank/DDBJ whole genome shotgun (WGS) entry which is preliminary data.</text>
</comment>
<evidence type="ECO:0000256" key="3">
    <source>
        <dbReference type="ARBA" id="ARBA00018727"/>
    </source>
</evidence>
<protein>
    <recommendedName>
        <fullName evidence="3">Protein OS-9 homolog</fullName>
    </recommendedName>
</protein>
<dbReference type="InterPro" id="IPR009011">
    <property type="entry name" value="Man6P_isomerase_rcpt-bd_dom_sf"/>
</dbReference>
<dbReference type="GO" id="GO:0030246">
    <property type="term" value="F:carbohydrate binding"/>
    <property type="evidence" value="ECO:0007669"/>
    <property type="project" value="UniProtKB-KW"/>
</dbReference>
<dbReference type="GO" id="GO:0005789">
    <property type="term" value="C:endoplasmic reticulum membrane"/>
    <property type="evidence" value="ECO:0007669"/>
    <property type="project" value="UniProtKB-SubCell"/>
</dbReference>
<dbReference type="GO" id="GO:0030968">
    <property type="term" value="P:endoplasmic reticulum unfolded protein response"/>
    <property type="evidence" value="ECO:0007669"/>
    <property type="project" value="InterPro"/>
</dbReference>
<keyword evidence="4 9" id="KW-0732">Signal</keyword>
<dbReference type="SUPFAM" id="SSF50911">
    <property type="entry name" value="Mannose 6-phosphate receptor domain"/>
    <property type="match status" value="1"/>
</dbReference>
<organism evidence="11 12">
    <name type="scientific">Ephemerocybe angulata</name>
    <dbReference type="NCBI Taxonomy" id="980116"/>
    <lineage>
        <taxon>Eukaryota</taxon>
        <taxon>Fungi</taxon>
        <taxon>Dikarya</taxon>
        <taxon>Basidiomycota</taxon>
        <taxon>Agaricomycotina</taxon>
        <taxon>Agaricomycetes</taxon>
        <taxon>Agaricomycetidae</taxon>
        <taxon>Agaricales</taxon>
        <taxon>Agaricineae</taxon>
        <taxon>Psathyrellaceae</taxon>
        <taxon>Ephemerocybe</taxon>
    </lineage>
</organism>
<keyword evidence="12" id="KW-1185">Reference proteome</keyword>
<dbReference type="EMBL" id="JAACJK010000220">
    <property type="protein sequence ID" value="KAF5315877.1"/>
    <property type="molecule type" value="Genomic_DNA"/>
</dbReference>
<feature type="chain" id="PRO_5034172364" description="Protein OS-9 homolog" evidence="9">
    <location>
        <begin position="18"/>
        <end position="490"/>
    </location>
</feature>
<dbReference type="AlphaFoldDB" id="A0A8H5B502"/>
<keyword evidence="6" id="KW-0256">Endoplasmic reticulum</keyword>
<dbReference type="PANTHER" id="PTHR15414:SF0">
    <property type="entry name" value="ENDOPLASMIC RETICULUM LECTIN 1"/>
    <property type="match status" value="1"/>
</dbReference>
<keyword evidence="7" id="KW-1015">Disulfide bond</keyword>
<evidence type="ECO:0000256" key="8">
    <source>
        <dbReference type="SAM" id="MobiDB-lite"/>
    </source>
</evidence>
<evidence type="ECO:0000256" key="4">
    <source>
        <dbReference type="ARBA" id="ARBA00022729"/>
    </source>
</evidence>
<feature type="region of interest" description="Disordered" evidence="8">
    <location>
        <begin position="440"/>
        <end position="479"/>
    </location>
</feature>
<reference evidence="11 12" key="1">
    <citation type="journal article" date="2020" name="ISME J.">
        <title>Uncovering the hidden diversity of litter-decomposition mechanisms in mushroom-forming fungi.</title>
        <authorList>
            <person name="Floudas D."/>
            <person name="Bentzer J."/>
            <person name="Ahren D."/>
            <person name="Johansson T."/>
            <person name="Persson P."/>
            <person name="Tunlid A."/>
        </authorList>
    </citation>
    <scope>NUCLEOTIDE SEQUENCE [LARGE SCALE GENOMIC DNA]</scope>
    <source>
        <strain evidence="11 12">CBS 175.51</strain>
    </source>
</reference>
<keyword evidence="5" id="KW-0430">Lectin</keyword>
<dbReference type="PROSITE" id="PS51914">
    <property type="entry name" value="MRH"/>
    <property type="match status" value="1"/>
</dbReference>
<evidence type="ECO:0000256" key="6">
    <source>
        <dbReference type="ARBA" id="ARBA00022824"/>
    </source>
</evidence>
<feature type="domain" description="MRH" evidence="10">
    <location>
        <begin position="154"/>
        <end position="298"/>
    </location>
</feature>
<evidence type="ECO:0000259" key="10">
    <source>
        <dbReference type="PROSITE" id="PS51914"/>
    </source>
</evidence>
<feature type="region of interest" description="Disordered" evidence="8">
    <location>
        <begin position="61"/>
        <end position="97"/>
    </location>
</feature>
<evidence type="ECO:0000313" key="11">
    <source>
        <dbReference type="EMBL" id="KAF5315877.1"/>
    </source>
</evidence>
<feature type="region of interest" description="Disordered" evidence="8">
    <location>
        <begin position="330"/>
        <end position="367"/>
    </location>
</feature>
<dbReference type="PANTHER" id="PTHR15414">
    <property type="entry name" value="OS-9-RELATED"/>
    <property type="match status" value="1"/>
</dbReference>